<dbReference type="EMBL" id="CDOK01000123">
    <property type="protein sequence ID" value="CEN50109.1"/>
    <property type="molecule type" value="Genomic_DNA"/>
</dbReference>
<proteinExistence type="predicted"/>
<evidence type="ECO:0000313" key="1">
    <source>
        <dbReference type="EMBL" id="CEN50109.1"/>
    </source>
</evidence>
<dbReference type="Proteomes" id="UP000039370">
    <property type="component" value="Unassembled WGS sequence"/>
</dbReference>
<name>A0A0B7IHP7_9FLAO</name>
<organism evidence="1 2">
    <name type="scientific">Capnocytophaga canimorsus</name>
    <dbReference type="NCBI Taxonomy" id="28188"/>
    <lineage>
        <taxon>Bacteria</taxon>
        <taxon>Pseudomonadati</taxon>
        <taxon>Bacteroidota</taxon>
        <taxon>Flavobacteriia</taxon>
        <taxon>Flavobacteriales</taxon>
        <taxon>Flavobacteriaceae</taxon>
        <taxon>Capnocytophaga</taxon>
    </lineage>
</organism>
<accession>A0A0B7IHP7</accession>
<evidence type="ECO:0000313" key="2">
    <source>
        <dbReference type="Proteomes" id="UP000039370"/>
    </source>
</evidence>
<reference evidence="2" key="1">
    <citation type="submission" date="2015-01" db="EMBL/GenBank/DDBJ databases">
        <authorList>
            <person name="MANFREDI Pablo"/>
        </authorList>
    </citation>
    <scope>NUCLEOTIDE SEQUENCE [LARGE SCALE GENOMIC DNA]</scope>
    <source>
        <strain evidence="2">Cc11</strain>
    </source>
</reference>
<dbReference type="AlphaFoldDB" id="A0A0B7IHP7"/>
<protein>
    <submittedName>
        <fullName evidence="1">Uncharacterized protein</fullName>
    </submittedName>
</protein>
<sequence>MLFSILVGAIIMMILDKKEDLKTLYALGLKYQNNYVEYSFCKGLWFQ</sequence>
<gene>
    <name evidence="1" type="ORF">CCAN11_2090008</name>
</gene>